<proteinExistence type="predicted"/>
<reference evidence="5" key="1">
    <citation type="journal article" date="2021" name="PeerJ">
        <title>Extensive microbial diversity within the chicken gut microbiome revealed by metagenomics and culture.</title>
        <authorList>
            <person name="Gilroy R."/>
            <person name="Ravi A."/>
            <person name="Getino M."/>
            <person name="Pursley I."/>
            <person name="Horton D.L."/>
            <person name="Alikhan N.F."/>
            <person name="Baker D."/>
            <person name="Gharbi K."/>
            <person name="Hall N."/>
            <person name="Watson M."/>
            <person name="Adriaenssens E.M."/>
            <person name="Foster-Nyarko E."/>
            <person name="Jarju S."/>
            <person name="Secka A."/>
            <person name="Antonio M."/>
            <person name="Oren A."/>
            <person name="Chaudhuri R.R."/>
            <person name="La Ragione R."/>
            <person name="Hildebrand F."/>
            <person name="Pallen M.J."/>
        </authorList>
    </citation>
    <scope>NUCLEOTIDE SEQUENCE</scope>
    <source>
        <strain evidence="5">ChiGjej4B4-7305</strain>
    </source>
</reference>
<reference evidence="5" key="2">
    <citation type="submission" date="2021-04" db="EMBL/GenBank/DDBJ databases">
        <authorList>
            <person name="Gilroy R."/>
        </authorList>
    </citation>
    <scope>NUCLEOTIDE SEQUENCE</scope>
    <source>
        <strain evidence="5">ChiGjej4B4-7305</strain>
    </source>
</reference>
<evidence type="ECO:0000256" key="3">
    <source>
        <dbReference type="ARBA" id="ARBA00022989"/>
    </source>
</evidence>
<protein>
    <submittedName>
        <fullName evidence="5">DUF4870 domain-containing protein</fullName>
    </submittedName>
</protein>
<dbReference type="EMBL" id="DXBY01000042">
    <property type="protein sequence ID" value="HIZ34530.1"/>
    <property type="molecule type" value="Genomic_DNA"/>
</dbReference>
<comment type="caution">
    <text evidence="5">The sequence shown here is derived from an EMBL/GenBank/DDBJ whole genome shotgun (WGS) entry which is preliminary data.</text>
</comment>
<name>A0A9D2EBZ9_9MICO</name>
<evidence type="ECO:0000256" key="1">
    <source>
        <dbReference type="ARBA" id="ARBA00004141"/>
    </source>
</evidence>
<gene>
    <name evidence="5" type="ORF">H9815_02040</name>
</gene>
<organism evidence="5 6">
    <name type="scientific">Candidatus Ruania gallistercoris</name>
    <dbReference type="NCBI Taxonomy" id="2838746"/>
    <lineage>
        <taxon>Bacteria</taxon>
        <taxon>Bacillati</taxon>
        <taxon>Actinomycetota</taxon>
        <taxon>Actinomycetes</taxon>
        <taxon>Micrococcales</taxon>
        <taxon>Ruaniaceae</taxon>
        <taxon>Ruania</taxon>
    </lineage>
</organism>
<dbReference type="Pfam" id="PF09685">
    <property type="entry name" value="MamF_MmsF"/>
    <property type="match status" value="1"/>
</dbReference>
<evidence type="ECO:0000313" key="5">
    <source>
        <dbReference type="EMBL" id="HIZ34530.1"/>
    </source>
</evidence>
<dbReference type="AlphaFoldDB" id="A0A9D2EBZ9"/>
<feature type="non-terminal residue" evidence="5">
    <location>
        <position position="1"/>
    </location>
</feature>
<keyword evidence="2" id="KW-0812">Transmembrane</keyword>
<evidence type="ECO:0000313" key="6">
    <source>
        <dbReference type="Proteomes" id="UP000824037"/>
    </source>
</evidence>
<dbReference type="Proteomes" id="UP000824037">
    <property type="component" value="Unassembled WGS sequence"/>
</dbReference>
<evidence type="ECO:0000256" key="4">
    <source>
        <dbReference type="ARBA" id="ARBA00023136"/>
    </source>
</evidence>
<sequence length="31" mass="3426">GIAQIVLSILGAIRANNGVVYRYPFQIPILR</sequence>
<keyword evidence="3" id="KW-1133">Transmembrane helix</keyword>
<dbReference type="InterPro" id="IPR019109">
    <property type="entry name" value="MamF_MmsF"/>
</dbReference>
<evidence type="ECO:0000256" key="2">
    <source>
        <dbReference type="ARBA" id="ARBA00022692"/>
    </source>
</evidence>
<accession>A0A9D2EBZ9</accession>
<comment type="subcellular location">
    <subcellularLocation>
        <location evidence="1">Membrane</location>
        <topology evidence="1">Multi-pass membrane protein</topology>
    </subcellularLocation>
</comment>
<keyword evidence="4" id="KW-0472">Membrane</keyword>